<accession>A0A8B9Y652</accession>
<reference evidence="6" key="1">
    <citation type="submission" date="2019-05" db="EMBL/GenBank/DDBJ databases">
        <authorList>
            <person name="Zhang S."/>
            <person name="Liu J."/>
        </authorList>
    </citation>
    <scope>NUCLEOTIDE SEQUENCE [LARGE SCALE GENOMIC DNA]</scope>
</reference>
<reference evidence="6" key="2">
    <citation type="submission" date="2025-08" db="UniProtKB">
        <authorList>
            <consortium name="Ensembl"/>
        </authorList>
    </citation>
    <scope>IDENTIFICATION</scope>
</reference>
<keyword evidence="4" id="KW-0539">Nucleus</keyword>
<evidence type="ECO:0000256" key="2">
    <source>
        <dbReference type="ARBA" id="ARBA00004496"/>
    </source>
</evidence>
<evidence type="ECO:0008006" key="8">
    <source>
        <dbReference type="Google" id="ProtNLM"/>
    </source>
</evidence>
<feature type="region of interest" description="Disordered" evidence="5">
    <location>
        <begin position="24"/>
        <end position="169"/>
    </location>
</feature>
<reference evidence="6" key="3">
    <citation type="submission" date="2025-09" db="UniProtKB">
        <authorList>
            <consortium name="Ensembl"/>
        </authorList>
    </citation>
    <scope>IDENTIFICATION</scope>
</reference>
<protein>
    <recommendedName>
        <fullName evidence="8">TSC22 domain family member 3</fullName>
    </recommendedName>
</protein>
<keyword evidence="7" id="KW-1185">Reference proteome</keyword>
<keyword evidence="3" id="KW-0963">Cytoplasm</keyword>
<dbReference type="GO" id="GO:0005737">
    <property type="term" value="C:cytoplasm"/>
    <property type="evidence" value="ECO:0007669"/>
    <property type="project" value="UniProtKB-SubCell"/>
</dbReference>
<organism evidence="6 7">
    <name type="scientific">Bos mutus grunniens</name>
    <name type="common">Wild yak</name>
    <name type="synonym">Bos grunniens</name>
    <dbReference type="NCBI Taxonomy" id="30521"/>
    <lineage>
        <taxon>Eukaryota</taxon>
        <taxon>Metazoa</taxon>
        <taxon>Chordata</taxon>
        <taxon>Craniata</taxon>
        <taxon>Vertebrata</taxon>
        <taxon>Euteleostomi</taxon>
        <taxon>Mammalia</taxon>
        <taxon>Eutheria</taxon>
        <taxon>Laurasiatheria</taxon>
        <taxon>Artiodactyla</taxon>
        <taxon>Ruminantia</taxon>
        <taxon>Pecora</taxon>
        <taxon>Bovidae</taxon>
        <taxon>Bovinae</taxon>
        <taxon>Bos</taxon>
    </lineage>
</organism>
<evidence type="ECO:0000256" key="5">
    <source>
        <dbReference type="SAM" id="MobiDB-lite"/>
    </source>
</evidence>
<dbReference type="GeneTree" id="ENSGT00940000156656"/>
<dbReference type="Ensembl" id="ENSBGRT00000037188.1">
    <property type="protein sequence ID" value="ENSBGRP00000032139.1"/>
    <property type="gene ID" value="ENSBGRG00000020130.1"/>
</dbReference>
<evidence type="ECO:0000313" key="7">
    <source>
        <dbReference type="Proteomes" id="UP000694520"/>
    </source>
</evidence>
<feature type="compositionally biased region" description="Low complexity" evidence="5">
    <location>
        <begin position="139"/>
        <end position="152"/>
    </location>
</feature>
<dbReference type="PANTHER" id="PTHR12348:SF24">
    <property type="entry name" value="TSC22 DOMAIN FAMILY PROTEIN 3"/>
    <property type="match status" value="1"/>
</dbReference>
<evidence type="ECO:0000256" key="4">
    <source>
        <dbReference type="ARBA" id="ARBA00023242"/>
    </source>
</evidence>
<comment type="subcellular location">
    <subcellularLocation>
        <location evidence="2">Cytoplasm</location>
    </subcellularLocation>
    <subcellularLocation>
        <location evidence="1">Nucleus</location>
    </subcellularLocation>
</comment>
<proteinExistence type="predicted"/>
<dbReference type="GO" id="GO:0070236">
    <property type="term" value="P:negative regulation of activation-induced cell death of T cells"/>
    <property type="evidence" value="ECO:0007669"/>
    <property type="project" value="TreeGrafter"/>
</dbReference>
<evidence type="ECO:0000256" key="3">
    <source>
        <dbReference type="ARBA" id="ARBA00022490"/>
    </source>
</evidence>
<dbReference type="Proteomes" id="UP000694520">
    <property type="component" value="Chromosome X"/>
</dbReference>
<dbReference type="AlphaFoldDB" id="A0A8B9Y652"/>
<name>A0A8B9Y652_BOSMU</name>
<dbReference type="PANTHER" id="PTHR12348">
    <property type="entry name" value="TSC22"/>
    <property type="match status" value="1"/>
</dbReference>
<dbReference type="GO" id="GO:0005634">
    <property type="term" value="C:nucleus"/>
    <property type="evidence" value="ECO:0007669"/>
    <property type="project" value="UniProtKB-SubCell"/>
</dbReference>
<evidence type="ECO:0000313" key="6">
    <source>
        <dbReference type="Ensembl" id="ENSBGRP00000032139.1"/>
    </source>
</evidence>
<feature type="region of interest" description="Disordered" evidence="5">
    <location>
        <begin position="301"/>
        <end position="379"/>
    </location>
</feature>
<sequence length="430" mass="45713">MKGEETDRNRRAVERTSEFCYMRVSVSPRRAQRPRTPSRGHALSAPHPTPTPLLEGGVSPVGGPVRGGTRHIGPPVELETGGGAAALRDSWPKMRQKQQDSPSQSAAGLTEGGRAGPGSQEDGRSLSVPDTLESPPAGPAGAHLPAAPDLAGQAAPEPENMAQPKSDCRSPVGLDCCNCCLDLAHRSGLQRDNGGDNNNSGSPTVSNFRQLQEKLVFENLNTDKLNSIMRQDSLEPVLRDPCYLINEGICNRNIDQTMLSILLFFHSASGASVVAIDNKIEQAMCSLGSGPAAGPYVEMEIEQTTTSQRSSEESSDVCCERGGGDPEGADPGAGGEELPAGAGEYSLEDPGEPRAAGEVPVPSEPRGASSRNPRNPRGPRWFCGVSGSVLRVGRATKLVLPSSFQFVFWLPKRHLTWRLSQVSLLLVNMV</sequence>
<evidence type="ECO:0000256" key="1">
    <source>
        <dbReference type="ARBA" id="ARBA00004123"/>
    </source>
</evidence>